<comment type="caution">
    <text evidence="6">The sequence shown here is derived from an EMBL/GenBank/DDBJ whole genome shotgun (WGS) entry which is preliminary data.</text>
</comment>
<dbReference type="Gene3D" id="3.40.50.300">
    <property type="entry name" value="P-loop containing nucleotide triphosphate hydrolases"/>
    <property type="match status" value="1"/>
</dbReference>
<dbReference type="PROSITE" id="PS50893">
    <property type="entry name" value="ABC_TRANSPORTER_2"/>
    <property type="match status" value="1"/>
</dbReference>
<evidence type="ECO:0000256" key="4">
    <source>
        <dbReference type="ARBA" id="ARBA00022840"/>
    </source>
</evidence>
<keyword evidence="4 6" id="KW-0067">ATP-binding</keyword>
<organism evidence="6 7">
    <name type="scientific">Kaistia terrae</name>
    <dbReference type="NCBI Taxonomy" id="537017"/>
    <lineage>
        <taxon>Bacteria</taxon>
        <taxon>Pseudomonadati</taxon>
        <taxon>Pseudomonadota</taxon>
        <taxon>Alphaproteobacteria</taxon>
        <taxon>Hyphomicrobiales</taxon>
        <taxon>Kaistiaceae</taxon>
        <taxon>Kaistia</taxon>
    </lineage>
</organism>
<dbReference type="SMART" id="SM00382">
    <property type="entry name" value="AAA"/>
    <property type="match status" value="1"/>
</dbReference>
<dbReference type="InterPro" id="IPR017871">
    <property type="entry name" value="ABC_transporter-like_CS"/>
</dbReference>
<dbReference type="SUPFAM" id="SSF52540">
    <property type="entry name" value="P-loop containing nucleoside triphosphate hydrolases"/>
    <property type="match status" value="1"/>
</dbReference>
<dbReference type="GO" id="GO:0005524">
    <property type="term" value="F:ATP binding"/>
    <property type="evidence" value="ECO:0007669"/>
    <property type="project" value="UniProtKB-KW"/>
</dbReference>
<dbReference type="InterPro" id="IPR027417">
    <property type="entry name" value="P-loop_NTPase"/>
</dbReference>
<comment type="similarity">
    <text evidence="1">Belongs to the ABC transporter superfamily.</text>
</comment>
<accession>A0ABW0PS89</accession>
<dbReference type="Proteomes" id="UP001596150">
    <property type="component" value="Unassembled WGS sequence"/>
</dbReference>
<dbReference type="EMBL" id="JBHSML010000002">
    <property type="protein sequence ID" value="MFC5515328.1"/>
    <property type="molecule type" value="Genomic_DNA"/>
</dbReference>
<dbReference type="InterPro" id="IPR003439">
    <property type="entry name" value="ABC_transporter-like_ATP-bd"/>
</dbReference>
<dbReference type="PROSITE" id="PS00211">
    <property type="entry name" value="ABC_TRANSPORTER_1"/>
    <property type="match status" value="1"/>
</dbReference>
<feature type="domain" description="ABC transporter" evidence="5">
    <location>
        <begin position="6"/>
        <end position="256"/>
    </location>
</feature>
<keyword evidence="7" id="KW-1185">Reference proteome</keyword>
<evidence type="ECO:0000313" key="7">
    <source>
        <dbReference type="Proteomes" id="UP001596150"/>
    </source>
</evidence>
<evidence type="ECO:0000256" key="1">
    <source>
        <dbReference type="ARBA" id="ARBA00005417"/>
    </source>
</evidence>
<dbReference type="RefSeq" id="WP_266343318.1">
    <property type="nucleotide sequence ID" value="NZ_JAPKNH010000002.1"/>
</dbReference>
<reference evidence="7" key="1">
    <citation type="journal article" date="2019" name="Int. J. Syst. Evol. Microbiol.">
        <title>The Global Catalogue of Microorganisms (GCM) 10K type strain sequencing project: providing services to taxonomists for standard genome sequencing and annotation.</title>
        <authorList>
            <consortium name="The Broad Institute Genomics Platform"/>
            <consortium name="The Broad Institute Genome Sequencing Center for Infectious Disease"/>
            <person name="Wu L."/>
            <person name="Ma J."/>
        </authorList>
    </citation>
    <scope>NUCLEOTIDE SEQUENCE [LARGE SCALE GENOMIC DNA]</scope>
    <source>
        <strain evidence="7">KACC 12633</strain>
    </source>
</reference>
<dbReference type="CDD" id="cd03257">
    <property type="entry name" value="ABC_NikE_OppD_transporters"/>
    <property type="match status" value="1"/>
</dbReference>
<evidence type="ECO:0000313" key="6">
    <source>
        <dbReference type="EMBL" id="MFC5515328.1"/>
    </source>
</evidence>
<protein>
    <submittedName>
        <fullName evidence="6">ATP-binding cassette domain-containing protein</fullName>
    </submittedName>
</protein>
<name>A0ABW0PS89_9HYPH</name>
<dbReference type="InterPro" id="IPR003593">
    <property type="entry name" value="AAA+_ATPase"/>
</dbReference>
<dbReference type="Pfam" id="PF00005">
    <property type="entry name" value="ABC_tran"/>
    <property type="match status" value="1"/>
</dbReference>
<proteinExistence type="inferred from homology"/>
<evidence type="ECO:0000256" key="2">
    <source>
        <dbReference type="ARBA" id="ARBA00022448"/>
    </source>
</evidence>
<sequence>MSTPLLQARGLQKSFATGDGGLFGQGRHRHMAVDGIDLAIEPGTTLGCVGESGSGKSTLGRMLVGLIEPDEGSVTFDGQDVAKVAGKERAALRRNMQVVFQDPLLSLNPRRTIGQNIQRPLRNYGVGGSEAEDRMARLMKMCGLDPAQAARYPHEISGGQCQRVAIARALALEPRFVFLDEPVSALDVSVQAQILNLLLDLQAELGLTYFFVTHDLKLIEFMSQQVIVMLKGSVVERGTSAEIWQSPKHAYTQNLLRSVLRLGSTPDWARFAASETSSVIP</sequence>
<keyword evidence="2" id="KW-0813">Transport</keyword>
<evidence type="ECO:0000259" key="5">
    <source>
        <dbReference type="PROSITE" id="PS50893"/>
    </source>
</evidence>
<evidence type="ECO:0000256" key="3">
    <source>
        <dbReference type="ARBA" id="ARBA00022741"/>
    </source>
</evidence>
<keyword evidence="3" id="KW-0547">Nucleotide-binding</keyword>
<dbReference type="PANTHER" id="PTHR43776">
    <property type="entry name" value="TRANSPORT ATP-BINDING PROTEIN"/>
    <property type="match status" value="1"/>
</dbReference>
<gene>
    <name evidence="6" type="ORF">ACFPP9_06060</name>
</gene>
<dbReference type="PANTHER" id="PTHR43776:SF7">
    <property type="entry name" value="D,D-DIPEPTIDE TRANSPORT ATP-BINDING PROTEIN DDPF-RELATED"/>
    <property type="match status" value="1"/>
</dbReference>
<dbReference type="InterPro" id="IPR050319">
    <property type="entry name" value="ABC_transp_ATP-bind"/>
</dbReference>